<dbReference type="GO" id="GO:0000976">
    <property type="term" value="F:transcription cis-regulatory region binding"/>
    <property type="evidence" value="ECO:0007669"/>
    <property type="project" value="TreeGrafter"/>
</dbReference>
<accession>A0A4V1M638</accession>
<keyword evidence="3" id="KW-0238">DNA-binding</keyword>
<evidence type="ECO:0000259" key="5">
    <source>
        <dbReference type="PROSITE" id="PS50932"/>
    </source>
</evidence>
<dbReference type="Pfam" id="PF00356">
    <property type="entry name" value="LacI"/>
    <property type="match status" value="1"/>
</dbReference>
<evidence type="ECO:0000313" key="7">
    <source>
        <dbReference type="Proteomes" id="UP000290218"/>
    </source>
</evidence>
<dbReference type="Gene3D" id="3.40.50.2300">
    <property type="match status" value="2"/>
</dbReference>
<proteinExistence type="predicted"/>
<comment type="caution">
    <text evidence="6">The sequence shown here is derived from an EMBL/GenBank/DDBJ whole genome shotgun (WGS) entry which is preliminary data.</text>
</comment>
<dbReference type="InterPro" id="IPR046335">
    <property type="entry name" value="LacI/GalR-like_sensor"/>
</dbReference>
<dbReference type="SUPFAM" id="SSF47413">
    <property type="entry name" value="lambda repressor-like DNA-binding domains"/>
    <property type="match status" value="1"/>
</dbReference>
<evidence type="ECO:0000256" key="4">
    <source>
        <dbReference type="ARBA" id="ARBA00023163"/>
    </source>
</evidence>
<keyword evidence="7" id="KW-1185">Reference proteome</keyword>
<evidence type="ECO:0000313" key="6">
    <source>
        <dbReference type="EMBL" id="RXK53666.1"/>
    </source>
</evidence>
<name>A0A4V1M638_9BACT</name>
<dbReference type="Pfam" id="PF13377">
    <property type="entry name" value="Peripla_BP_3"/>
    <property type="match status" value="1"/>
</dbReference>
<dbReference type="PANTHER" id="PTHR30146:SF148">
    <property type="entry name" value="HTH-TYPE TRANSCRIPTIONAL REPRESSOR PURR-RELATED"/>
    <property type="match status" value="1"/>
</dbReference>
<organism evidence="6 7">
    <name type="scientific">Oleiharenicola lentus</name>
    <dbReference type="NCBI Taxonomy" id="2508720"/>
    <lineage>
        <taxon>Bacteria</taxon>
        <taxon>Pseudomonadati</taxon>
        <taxon>Verrucomicrobiota</taxon>
        <taxon>Opitutia</taxon>
        <taxon>Opitutales</taxon>
        <taxon>Opitutaceae</taxon>
        <taxon>Oleiharenicola</taxon>
    </lineage>
</organism>
<dbReference type="SMART" id="SM00354">
    <property type="entry name" value="HTH_LACI"/>
    <property type="match status" value="1"/>
</dbReference>
<dbReference type="PANTHER" id="PTHR30146">
    <property type="entry name" value="LACI-RELATED TRANSCRIPTIONAL REPRESSOR"/>
    <property type="match status" value="1"/>
</dbReference>
<dbReference type="RefSeq" id="WP_129049577.1">
    <property type="nucleotide sequence ID" value="NZ_SDHX01000002.1"/>
</dbReference>
<keyword evidence="1" id="KW-0678">Repressor</keyword>
<dbReference type="Proteomes" id="UP000290218">
    <property type="component" value="Unassembled WGS sequence"/>
</dbReference>
<dbReference type="InterPro" id="IPR010982">
    <property type="entry name" value="Lambda_DNA-bd_dom_sf"/>
</dbReference>
<dbReference type="InterPro" id="IPR000843">
    <property type="entry name" value="HTH_LacI"/>
</dbReference>
<dbReference type="OrthoDB" id="3467214at2"/>
<reference evidence="6 7" key="1">
    <citation type="submission" date="2019-01" db="EMBL/GenBank/DDBJ databases">
        <title>Lacunisphaera sp. strain TWA-58.</title>
        <authorList>
            <person name="Chen W.-M."/>
        </authorList>
    </citation>
    <scope>NUCLEOTIDE SEQUENCE [LARGE SCALE GENOMIC DNA]</scope>
    <source>
        <strain evidence="6 7">TWA-58</strain>
    </source>
</reference>
<dbReference type="EMBL" id="SDHX01000002">
    <property type="protein sequence ID" value="RXK53666.1"/>
    <property type="molecule type" value="Genomic_DNA"/>
</dbReference>
<dbReference type="AlphaFoldDB" id="A0A4V1M638"/>
<dbReference type="SUPFAM" id="SSF53822">
    <property type="entry name" value="Periplasmic binding protein-like I"/>
    <property type="match status" value="1"/>
</dbReference>
<sequence>MASPRAASNPPTLREIARRAGVSHTTVSLALRNHPSIPEETRERMRRLADELGYRSNVLVSALMSQVRLKQHKSGPEVVGFLTGGPAPDEWKHHSASVGFYEGARKRAQQLGMRLEPFWLGPGGAQAAATSRMLQARAIRGNLITPFAVPVYDHELDWGHLICVGLGYVYNHLALHRATHNHFRGATLAFERLHQLGYRRIGLMLDQDQNRRVNYGWLGGYLAAQSTLGTVRLEPLLTARGEEAAALKTWLRTAKPDAVIGFGPKQFLALEAAGRRIPQDLAFAALDVEQTNLDHVEEVTGINQNLTLIGATAIDILASQLYHNEQGLPQRPVYSMIEGYWVPGRTAPAKRGG</sequence>
<evidence type="ECO:0000256" key="2">
    <source>
        <dbReference type="ARBA" id="ARBA00023015"/>
    </source>
</evidence>
<feature type="domain" description="HTH lacI-type" evidence="5">
    <location>
        <begin position="11"/>
        <end position="65"/>
    </location>
</feature>
<dbReference type="PROSITE" id="PS50932">
    <property type="entry name" value="HTH_LACI_2"/>
    <property type="match status" value="1"/>
</dbReference>
<gene>
    <name evidence="6" type="ORF">ESB00_18435</name>
</gene>
<dbReference type="PROSITE" id="PS00356">
    <property type="entry name" value="HTH_LACI_1"/>
    <property type="match status" value="1"/>
</dbReference>
<keyword evidence="4" id="KW-0804">Transcription</keyword>
<dbReference type="GO" id="GO:0003700">
    <property type="term" value="F:DNA-binding transcription factor activity"/>
    <property type="evidence" value="ECO:0007669"/>
    <property type="project" value="TreeGrafter"/>
</dbReference>
<dbReference type="InterPro" id="IPR028082">
    <property type="entry name" value="Peripla_BP_I"/>
</dbReference>
<protein>
    <submittedName>
        <fullName evidence="6">LacI family transcriptional regulator</fullName>
    </submittedName>
</protein>
<dbReference type="CDD" id="cd01392">
    <property type="entry name" value="HTH_LacI"/>
    <property type="match status" value="1"/>
</dbReference>
<dbReference type="Gene3D" id="1.10.260.40">
    <property type="entry name" value="lambda repressor-like DNA-binding domains"/>
    <property type="match status" value="1"/>
</dbReference>
<evidence type="ECO:0000256" key="1">
    <source>
        <dbReference type="ARBA" id="ARBA00022491"/>
    </source>
</evidence>
<keyword evidence="2" id="KW-0805">Transcription regulation</keyword>
<evidence type="ECO:0000256" key="3">
    <source>
        <dbReference type="ARBA" id="ARBA00023125"/>
    </source>
</evidence>